<dbReference type="Gene3D" id="3.40.50.1110">
    <property type="entry name" value="SGNH hydrolase"/>
    <property type="match status" value="1"/>
</dbReference>
<dbReference type="PANTHER" id="PTHR37981">
    <property type="entry name" value="LIPASE 2"/>
    <property type="match status" value="1"/>
</dbReference>
<protein>
    <recommendedName>
        <fullName evidence="2">SGNH hydrolase-type esterase domain-containing protein</fullName>
    </recommendedName>
</protein>
<keyword evidence="4" id="KW-1185">Reference proteome</keyword>
<feature type="transmembrane region" description="Helical" evidence="1">
    <location>
        <begin position="165"/>
        <end position="187"/>
    </location>
</feature>
<evidence type="ECO:0000313" key="3">
    <source>
        <dbReference type="EMBL" id="GAA2053266.1"/>
    </source>
</evidence>
<dbReference type="SUPFAM" id="SSF52266">
    <property type="entry name" value="SGNH hydrolase"/>
    <property type="match status" value="1"/>
</dbReference>
<dbReference type="CDD" id="cd01823">
    <property type="entry name" value="SEST_like"/>
    <property type="match status" value="1"/>
</dbReference>
<dbReference type="Proteomes" id="UP001500751">
    <property type="component" value="Unassembled WGS sequence"/>
</dbReference>
<evidence type="ECO:0000313" key="4">
    <source>
        <dbReference type="Proteomes" id="UP001500751"/>
    </source>
</evidence>
<dbReference type="PANTHER" id="PTHR37981:SF1">
    <property type="entry name" value="SGNH HYDROLASE-TYPE ESTERASE DOMAIN-CONTAINING PROTEIN"/>
    <property type="match status" value="1"/>
</dbReference>
<feature type="domain" description="SGNH hydrolase-type esterase" evidence="2">
    <location>
        <begin position="227"/>
        <end position="454"/>
    </location>
</feature>
<evidence type="ECO:0000256" key="1">
    <source>
        <dbReference type="SAM" id="Phobius"/>
    </source>
</evidence>
<feature type="transmembrane region" description="Helical" evidence="1">
    <location>
        <begin position="21"/>
        <end position="44"/>
    </location>
</feature>
<keyword evidence="1" id="KW-0472">Membrane</keyword>
<evidence type="ECO:0000259" key="2">
    <source>
        <dbReference type="Pfam" id="PF13472"/>
    </source>
</evidence>
<dbReference type="Pfam" id="PF13472">
    <property type="entry name" value="Lipase_GDSL_2"/>
    <property type="match status" value="1"/>
</dbReference>
<dbReference type="InterPro" id="IPR037460">
    <property type="entry name" value="SEST-like"/>
</dbReference>
<dbReference type="InterPro" id="IPR013830">
    <property type="entry name" value="SGNH_hydro"/>
</dbReference>
<comment type="caution">
    <text evidence="3">The sequence shown here is derived from an EMBL/GenBank/DDBJ whole genome shotgun (WGS) entry which is preliminary data.</text>
</comment>
<gene>
    <name evidence="3" type="ORF">GCM10009839_71280</name>
</gene>
<organism evidence="3 4">
    <name type="scientific">Catenulispora yoronensis</name>
    <dbReference type="NCBI Taxonomy" id="450799"/>
    <lineage>
        <taxon>Bacteria</taxon>
        <taxon>Bacillati</taxon>
        <taxon>Actinomycetota</taxon>
        <taxon>Actinomycetes</taxon>
        <taxon>Catenulisporales</taxon>
        <taxon>Catenulisporaceae</taxon>
        <taxon>Catenulispora</taxon>
    </lineage>
</organism>
<feature type="transmembrane region" description="Helical" evidence="1">
    <location>
        <begin position="134"/>
        <end position="153"/>
    </location>
</feature>
<dbReference type="EMBL" id="BAAAQN010000056">
    <property type="protein sequence ID" value="GAA2053266.1"/>
    <property type="molecule type" value="Genomic_DNA"/>
</dbReference>
<accession>A0ABP5GT20</accession>
<dbReference type="InterPro" id="IPR036514">
    <property type="entry name" value="SGNH_hydro_sf"/>
</dbReference>
<dbReference type="RefSeq" id="WP_344670112.1">
    <property type="nucleotide sequence ID" value="NZ_BAAAQN010000056.1"/>
</dbReference>
<name>A0ABP5GT20_9ACTN</name>
<sequence length="475" mass="49457">MSSARFTTITSRRPTLLSWRRGAEALVVPVIAVALLMGALWTAVRITPLQSVSTGGQTVEVGAASPGWGLSGPGELDLFGQTISTEPSFPGPVRPRLRLTHITANAELAQLLGSDEHGGAGTMGRQLAAGWLRYALWEGAVSAGVVVLVLAAVTGLRRYSLRRTAAVLASGTVAMTVVNLVGFSLLASGTPDALRNVHSLSDLVGHSVSTPGSPAVGPSLGDVEAVVVGDSTAAGIGNRPLARPDALDQACGRSADSYAEQLAAVNAWRVLNLACSGATIRTGLLGPQESGGLTAQPQIAQLERAPKALVVMVSIGADDLHWVDLTKLCAVSPSCDDRATDAYIQQQMAQFVLDYRDLLTQLAALPNHPTVIVNQYYDPFGSDIGCLGRQGADPAKVKTLQNHLDQLNDALRQGADAAGFLSVRPSFSGHTLCSAESFVQGPKDRAPLHPNAAGELAIALADQQALSVARQKQGQ</sequence>
<proteinExistence type="predicted"/>
<reference evidence="4" key="1">
    <citation type="journal article" date="2019" name="Int. J. Syst. Evol. Microbiol.">
        <title>The Global Catalogue of Microorganisms (GCM) 10K type strain sequencing project: providing services to taxonomists for standard genome sequencing and annotation.</title>
        <authorList>
            <consortium name="The Broad Institute Genomics Platform"/>
            <consortium name="The Broad Institute Genome Sequencing Center for Infectious Disease"/>
            <person name="Wu L."/>
            <person name="Ma J."/>
        </authorList>
    </citation>
    <scope>NUCLEOTIDE SEQUENCE [LARGE SCALE GENOMIC DNA]</scope>
    <source>
        <strain evidence="4">JCM 16014</strain>
    </source>
</reference>
<keyword evidence="1" id="KW-0812">Transmembrane</keyword>
<keyword evidence="1" id="KW-1133">Transmembrane helix</keyword>